<keyword evidence="3" id="KW-1185">Reference proteome</keyword>
<evidence type="ECO:0000256" key="1">
    <source>
        <dbReference type="SAM" id="MobiDB-lite"/>
    </source>
</evidence>
<accession>A0A0H2L0L9</accession>
<feature type="compositionally biased region" description="Polar residues" evidence="1">
    <location>
        <begin position="104"/>
        <end position="118"/>
    </location>
</feature>
<dbReference type="EMBL" id="JNBQ01000027">
    <property type="protein sequence ID" value="KLN33742.1"/>
    <property type="molecule type" value="Genomic_DNA"/>
</dbReference>
<organism evidence="2 3">
    <name type="scientific">Cellulosimicrobium funkei</name>
    <dbReference type="NCBI Taxonomy" id="264251"/>
    <lineage>
        <taxon>Bacteria</taxon>
        <taxon>Bacillati</taxon>
        <taxon>Actinomycetota</taxon>
        <taxon>Actinomycetes</taxon>
        <taxon>Micrococcales</taxon>
        <taxon>Promicromonosporaceae</taxon>
        <taxon>Cellulosimicrobium</taxon>
    </lineage>
</organism>
<evidence type="ECO:0000313" key="3">
    <source>
        <dbReference type="Proteomes" id="UP000035265"/>
    </source>
</evidence>
<feature type="region of interest" description="Disordered" evidence="1">
    <location>
        <begin position="1"/>
        <end position="41"/>
    </location>
</feature>
<evidence type="ECO:0000313" key="2">
    <source>
        <dbReference type="EMBL" id="KLN33742.1"/>
    </source>
</evidence>
<comment type="caution">
    <text evidence="2">The sequence shown here is derived from an EMBL/GenBank/DDBJ whole genome shotgun (WGS) entry which is preliminary data.</text>
</comment>
<dbReference type="AlphaFoldDB" id="A0A0H2L0L9"/>
<protein>
    <submittedName>
        <fullName evidence="2">Uncharacterized protein</fullName>
    </submittedName>
</protein>
<reference evidence="2 3" key="1">
    <citation type="submission" date="2014-05" db="EMBL/GenBank/DDBJ databases">
        <title>Cellulosimicrobium funkei U11 genome.</title>
        <authorList>
            <person name="Hu C."/>
            <person name="Gong Y."/>
            <person name="Wan W."/>
            <person name="Jiang M."/>
        </authorList>
    </citation>
    <scope>NUCLEOTIDE SEQUENCE [LARGE SCALE GENOMIC DNA]</scope>
    <source>
        <strain evidence="2 3">U11</strain>
    </source>
</reference>
<sequence length="125" mass="12573">MSQTTDSSEPVAIAVPYARTGSVPPAQSAANPAAATARRTTRLAVARGARPSAIAMPATVSALRSAAAHTASGRTGARLPPPRTTRTSQPASAAEASSGPVVNRLSTTADRTRPSSGASARVRTR</sequence>
<dbReference type="Proteomes" id="UP000035265">
    <property type="component" value="Unassembled WGS sequence"/>
</dbReference>
<feature type="region of interest" description="Disordered" evidence="1">
    <location>
        <begin position="65"/>
        <end position="125"/>
    </location>
</feature>
<proteinExistence type="predicted"/>
<feature type="compositionally biased region" description="Low complexity" evidence="1">
    <location>
        <begin position="26"/>
        <end position="41"/>
    </location>
</feature>
<gene>
    <name evidence="2" type="ORF">FB00_16135</name>
</gene>
<name>A0A0H2L0L9_9MICO</name>
<dbReference type="STRING" id="264251.FB00_16135"/>